<dbReference type="SMART" id="SM00360">
    <property type="entry name" value="RRM"/>
    <property type="match status" value="2"/>
</dbReference>
<comment type="function">
    <text evidence="9">Necessary for the splicing of pre-mRNA.</text>
</comment>
<gene>
    <name evidence="11" type="ORF">MICPUCDRAFT_20014</name>
</gene>
<dbReference type="OrthoDB" id="10266058at2759"/>
<protein>
    <recommendedName>
        <fullName evidence="9">Splicing factor U2af large subunit</fullName>
    </recommendedName>
    <alternativeName>
        <fullName evidence="9">U2 auxiliary factor 65 kDa subunit</fullName>
    </alternativeName>
    <alternativeName>
        <fullName evidence="9">U2 small nuclear ribonucleoprotein auxiliary factor large subunit (U2 snRNP auxiliary factor large subunit)</fullName>
    </alternativeName>
</protein>
<dbReference type="eggNOG" id="KOG0120">
    <property type="taxonomic scope" value="Eukaryota"/>
</dbReference>
<keyword evidence="5 8" id="KW-0694">RNA-binding</keyword>
<evidence type="ECO:0000256" key="3">
    <source>
        <dbReference type="ARBA" id="ARBA00022664"/>
    </source>
</evidence>
<dbReference type="OMA" id="FATVECA"/>
<dbReference type="InterPro" id="IPR035979">
    <property type="entry name" value="RBD_domain_sf"/>
</dbReference>
<reference evidence="11 12" key="1">
    <citation type="journal article" date="2009" name="Science">
        <title>Green evolution and dynamic adaptations revealed by genomes of the marine picoeukaryotes Micromonas.</title>
        <authorList>
            <person name="Worden A.Z."/>
            <person name="Lee J.H."/>
            <person name="Mock T."/>
            <person name="Rouze P."/>
            <person name="Simmons M.P."/>
            <person name="Aerts A.L."/>
            <person name="Allen A.E."/>
            <person name="Cuvelier M.L."/>
            <person name="Derelle E."/>
            <person name="Everett M.V."/>
            <person name="Foulon E."/>
            <person name="Grimwood J."/>
            <person name="Gundlach H."/>
            <person name="Henrissat B."/>
            <person name="Napoli C."/>
            <person name="McDonald S.M."/>
            <person name="Parker M.S."/>
            <person name="Rombauts S."/>
            <person name="Salamov A."/>
            <person name="Von Dassow P."/>
            <person name="Badger J.H."/>
            <person name="Coutinho P.M."/>
            <person name="Demir E."/>
            <person name="Dubchak I."/>
            <person name="Gentemann C."/>
            <person name="Eikrem W."/>
            <person name="Gready J.E."/>
            <person name="John U."/>
            <person name="Lanier W."/>
            <person name="Lindquist E.A."/>
            <person name="Lucas S."/>
            <person name="Mayer K.F."/>
            <person name="Moreau H."/>
            <person name="Not F."/>
            <person name="Otillar R."/>
            <person name="Panaud O."/>
            <person name="Pangilinan J."/>
            <person name="Paulsen I."/>
            <person name="Piegu B."/>
            <person name="Poliakov A."/>
            <person name="Robbens S."/>
            <person name="Schmutz J."/>
            <person name="Toulza E."/>
            <person name="Wyss T."/>
            <person name="Zelensky A."/>
            <person name="Zhou K."/>
            <person name="Armbrust E.V."/>
            <person name="Bhattacharya D."/>
            <person name="Goodenough U.W."/>
            <person name="Van de Peer Y."/>
            <person name="Grigoriev I.V."/>
        </authorList>
    </citation>
    <scope>NUCLEOTIDE SEQUENCE [LARGE SCALE GENOMIC DNA]</scope>
    <source>
        <strain evidence="11 12">CCMP1545</strain>
    </source>
</reference>
<dbReference type="PANTHER" id="PTHR23139">
    <property type="entry name" value="RNA-BINDING PROTEIN"/>
    <property type="match status" value="1"/>
</dbReference>
<comment type="subcellular location">
    <subcellularLocation>
        <location evidence="1 9">Nucleus</location>
    </subcellularLocation>
</comment>
<dbReference type="STRING" id="564608.C1N010"/>
<proteinExistence type="inferred from homology"/>
<keyword evidence="6 9" id="KW-0508">mRNA splicing</keyword>
<dbReference type="CDD" id="cd12232">
    <property type="entry name" value="RRM3_U2AF65"/>
    <property type="match status" value="1"/>
</dbReference>
<keyword evidence="7 9" id="KW-0539">Nucleus</keyword>
<evidence type="ECO:0000256" key="2">
    <source>
        <dbReference type="ARBA" id="ARBA00010269"/>
    </source>
</evidence>
<keyword evidence="12" id="KW-1185">Reference proteome</keyword>
<dbReference type="KEGG" id="mpp:MICPUCDRAFT_20014"/>
<evidence type="ECO:0000313" key="12">
    <source>
        <dbReference type="Proteomes" id="UP000001876"/>
    </source>
</evidence>
<keyword evidence="4" id="KW-0677">Repeat</keyword>
<evidence type="ECO:0000256" key="9">
    <source>
        <dbReference type="RuleBase" id="RU364135"/>
    </source>
</evidence>
<dbReference type="SMART" id="SM00361">
    <property type="entry name" value="RRM_1"/>
    <property type="match status" value="2"/>
</dbReference>
<dbReference type="RefSeq" id="XP_003061046.1">
    <property type="nucleotide sequence ID" value="XM_003061000.1"/>
</dbReference>
<dbReference type="CDD" id="cd12231">
    <property type="entry name" value="RRM2_U2AF65"/>
    <property type="match status" value="1"/>
</dbReference>
<dbReference type="InterPro" id="IPR003954">
    <property type="entry name" value="RRM_euk-type"/>
</dbReference>
<evidence type="ECO:0000313" key="11">
    <source>
        <dbReference type="EMBL" id="EEH54696.1"/>
    </source>
</evidence>
<dbReference type="GeneID" id="9686485"/>
<evidence type="ECO:0000256" key="5">
    <source>
        <dbReference type="ARBA" id="ARBA00022884"/>
    </source>
</evidence>
<comment type="similarity">
    <text evidence="2 9">Belongs to the splicing factor SR family.</text>
</comment>
<organism evidence="12">
    <name type="scientific">Micromonas pusilla (strain CCMP1545)</name>
    <name type="common">Picoplanktonic green alga</name>
    <dbReference type="NCBI Taxonomy" id="564608"/>
    <lineage>
        <taxon>Eukaryota</taxon>
        <taxon>Viridiplantae</taxon>
        <taxon>Chlorophyta</taxon>
        <taxon>Mamiellophyceae</taxon>
        <taxon>Mamiellales</taxon>
        <taxon>Mamiellaceae</taxon>
        <taxon>Micromonas</taxon>
    </lineage>
</organism>
<dbReference type="GO" id="GO:0006397">
    <property type="term" value="P:mRNA processing"/>
    <property type="evidence" value="ECO:0007669"/>
    <property type="project" value="UniProtKB-KW"/>
</dbReference>
<dbReference type="GO" id="GO:0005634">
    <property type="term" value="C:nucleus"/>
    <property type="evidence" value="ECO:0007669"/>
    <property type="project" value="UniProtKB-SubCell"/>
</dbReference>
<evidence type="ECO:0000256" key="4">
    <source>
        <dbReference type="ARBA" id="ARBA00022737"/>
    </source>
</evidence>
<dbReference type="GO" id="GO:0008380">
    <property type="term" value="P:RNA splicing"/>
    <property type="evidence" value="ECO:0007669"/>
    <property type="project" value="UniProtKB-KW"/>
</dbReference>
<dbReference type="SUPFAM" id="SSF54928">
    <property type="entry name" value="RNA-binding domain, RBD"/>
    <property type="match status" value="2"/>
</dbReference>
<dbReference type="GO" id="GO:0003723">
    <property type="term" value="F:RNA binding"/>
    <property type="evidence" value="ECO:0007669"/>
    <property type="project" value="UniProtKB-UniRule"/>
</dbReference>
<evidence type="ECO:0000256" key="6">
    <source>
        <dbReference type="ARBA" id="ARBA00023187"/>
    </source>
</evidence>
<dbReference type="NCBIfam" id="TIGR01642">
    <property type="entry name" value="U2AF_lg"/>
    <property type="match status" value="1"/>
</dbReference>
<dbReference type="Proteomes" id="UP000001876">
    <property type="component" value="Unassembled WGS sequence"/>
</dbReference>
<evidence type="ECO:0000256" key="8">
    <source>
        <dbReference type="PROSITE-ProRule" id="PRU00176"/>
    </source>
</evidence>
<keyword evidence="3 9" id="KW-0507">mRNA processing</keyword>
<dbReference type="Gene3D" id="3.30.70.330">
    <property type="match status" value="3"/>
</dbReference>
<dbReference type="AlphaFoldDB" id="C1N010"/>
<name>C1N010_MICPC</name>
<evidence type="ECO:0000259" key="10">
    <source>
        <dbReference type="PROSITE" id="PS50102"/>
    </source>
</evidence>
<dbReference type="InterPro" id="IPR000504">
    <property type="entry name" value="RRM_dom"/>
</dbReference>
<dbReference type="EMBL" id="GG663743">
    <property type="protein sequence ID" value="EEH54696.1"/>
    <property type="molecule type" value="Genomic_DNA"/>
</dbReference>
<sequence length="378" mass="40753">MDVAAKQLTALHANGINVQATRHARRVYVGALTADVDDAHLTQFFEEIMLATGATKRVDGGCVVSTYINREKLFAFIEFQTVEEASNALGFDGVVYGGQQLRLRRPNDYNIAQASLLGPQQPNPNLNYSAIGINHTPTPMVASTENSTSPYKLFVGGLPNYITENQVKELVCSFGEIKAFNLVFDKDTGLSKGYAFWEFLDPSVSEAAIKGLDGMRLGEKLINVKFANGNPPPIGGYNAAGEDGTSTVAAQQQLGYVANVPLATATALTGGVETTCVRLKGMVSREELADPTEAAEILEDTEEECKGFGSLVKVLMPRPGPHPDLDPVGVGEVMLKFATVECARRAQRSLNGRKFADRLVGAVFVKESVFDERDRGDA</sequence>
<feature type="domain" description="RRM" evidence="10">
    <location>
        <begin position="25"/>
        <end position="108"/>
    </location>
</feature>
<dbReference type="InterPro" id="IPR006529">
    <property type="entry name" value="U2AF_lg"/>
</dbReference>
<feature type="domain" description="RRM" evidence="10">
    <location>
        <begin position="151"/>
        <end position="229"/>
    </location>
</feature>
<accession>C1N010</accession>
<dbReference type="PROSITE" id="PS50102">
    <property type="entry name" value="RRM"/>
    <property type="match status" value="2"/>
</dbReference>
<dbReference type="InterPro" id="IPR012677">
    <property type="entry name" value="Nucleotide-bd_a/b_plait_sf"/>
</dbReference>
<dbReference type="FunFam" id="3.30.70.330:FF:000097">
    <property type="entry name" value="U2 snRNP auxiliary factor large subunit"/>
    <property type="match status" value="1"/>
</dbReference>
<evidence type="ECO:0000256" key="1">
    <source>
        <dbReference type="ARBA" id="ARBA00004123"/>
    </source>
</evidence>
<dbReference type="Pfam" id="PF00076">
    <property type="entry name" value="RRM_1"/>
    <property type="match status" value="2"/>
</dbReference>
<evidence type="ECO:0000256" key="7">
    <source>
        <dbReference type="ARBA" id="ARBA00023242"/>
    </source>
</evidence>